<dbReference type="Proteomes" id="UP001501303">
    <property type="component" value="Unassembled WGS sequence"/>
</dbReference>
<comment type="caution">
    <text evidence="1">The sequence shown here is derived from an EMBL/GenBank/DDBJ whole genome shotgun (WGS) entry which is preliminary data.</text>
</comment>
<reference evidence="2" key="1">
    <citation type="journal article" date="2019" name="Int. J. Syst. Evol. Microbiol.">
        <title>The Global Catalogue of Microorganisms (GCM) 10K type strain sequencing project: providing services to taxonomists for standard genome sequencing and annotation.</title>
        <authorList>
            <consortium name="The Broad Institute Genomics Platform"/>
            <consortium name="The Broad Institute Genome Sequencing Center for Infectious Disease"/>
            <person name="Wu L."/>
            <person name="Ma J."/>
        </authorList>
    </citation>
    <scope>NUCLEOTIDE SEQUENCE [LARGE SCALE GENOMIC DNA]</scope>
    <source>
        <strain evidence="2">JCM 13581</strain>
    </source>
</reference>
<gene>
    <name evidence="1" type="ORF">GCM10009716_05840</name>
</gene>
<proteinExistence type="predicted"/>
<protein>
    <submittedName>
        <fullName evidence="1">Uncharacterized protein</fullName>
    </submittedName>
</protein>
<evidence type="ECO:0000313" key="1">
    <source>
        <dbReference type="EMBL" id="GAA1898840.1"/>
    </source>
</evidence>
<organism evidence="1 2">
    <name type="scientific">Streptomyces sodiiphilus</name>
    <dbReference type="NCBI Taxonomy" id="226217"/>
    <lineage>
        <taxon>Bacteria</taxon>
        <taxon>Bacillati</taxon>
        <taxon>Actinomycetota</taxon>
        <taxon>Actinomycetes</taxon>
        <taxon>Kitasatosporales</taxon>
        <taxon>Streptomycetaceae</taxon>
        <taxon>Streptomyces</taxon>
    </lineage>
</organism>
<name>A0ABP5A4I9_9ACTN</name>
<sequence length="96" mass="10551">MSHDSPRRWEYEPDADHVIAGLPAHVVAEVERLAGELVALAEVGIDVTDIGEGPRRGVPGGVRRLPVLRDGWLYALALPRLRLIVITRVVPPFTDL</sequence>
<dbReference type="EMBL" id="BAAAMJ010000006">
    <property type="protein sequence ID" value="GAA1898840.1"/>
    <property type="molecule type" value="Genomic_DNA"/>
</dbReference>
<dbReference type="RefSeq" id="WP_344258567.1">
    <property type="nucleotide sequence ID" value="NZ_BAAAMJ010000006.1"/>
</dbReference>
<accession>A0ABP5A4I9</accession>
<evidence type="ECO:0000313" key="2">
    <source>
        <dbReference type="Proteomes" id="UP001501303"/>
    </source>
</evidence>
<keyword evidence="2" id="KW-1185">Reference proteome</keyword>